<keyword evidence="5" id="KW-0863">Zinc-finger</keyword>
<evidence type="ECO:0000256" key="8">
    <source>
        <dbReference type="ARBA" id="ARBA00022912"/>
    </source>
</evidence>
<comment type="catalytic activity">
    <reaction evidence="10">
        <text>O-phospho-L-seryl-[protein] + H2O = L-seryl-[protein] + phosphate</text>
        <dbReference type="Rhea" id="RHEA:20629"/>
        <dbReference type="Rhea" id="RHEA-COMP:9863"/>
        <dbReference type="Rhea" id="RHEA-COMP:11604"/>
        <dbReference type="ChEBI" id="CHEBI:15377"/>
        <dbReference type="ChEBI" id="CHEBI:29999"/>
        <dbReference type="ChEBI" id="CHEBI:43474"/>
        <dbReference type="ChEBI" id="CHEBI:83421"/>
        <dbReference type="EC" id="3.1.3.16"/>
    </reaction>
</comment>
<keyword evidence="16" id="KW-1185">Reference proteome</keyword>
<evidence type="ECO:0000256" key="9">
    <source>
        <dbReference type="ARBA" id="ARBA00023242"/>
    </source>
</evidence>
<feature type="compositionally biased region" description="Polar residues" evidence="13">
    <location>
        <begin position="341"/>
        <end position="355"/>
    </location>
</feature>
<reference evidence="15 16" key="1">
    <citation type="submission" date="2023-10" db="EMBL/GenBank/DDBJ databases">
        <authorList>
            <person name="Maclean D."/>
            <person name="Macfadyen A."/>
        </authorList>
    </citation>
    <scope>NUCLEOTIDE SEQUENCE [LARGE SCALE GENOMIC DNA]</scope>
</reference>
<name>A0AAV1IFY8_9CHLO</name>
<feature type="region of interest" description="Disordered" evidence="13">
    <location>
        <begin position="196"/>
        <end position="381"/>
    </location>
</feature>
<keyword evidence="4" id="KW-0479">Metal-binding</keyword>
<gene>
    <name evidence="15" type="ORF">CVIRNUC_008827</name>
</gene>
<sequence>MQPSKTQNAQEEPGAKPQGYSLAERRAKAVYTAMERLLEESLSNPNELRCAITSLSGEEYLQVAEERRLAGLCGSATCVKALPAAKRTGHLAGDNDIHFCSPACELAARRLAGRLGNASAAMDRFAAALHPLKARPQAHPAKATSAYAAGAADNPIMLAQVKEKEPAVLEAEAQMQAALAERTATALAAGSNPRAVEGYVPRSSQQHTPASTAKASSQPGPSPSTDDPAVISSLPHVYLASSGHSGNKESGYTSCMPTSEPSRSEAEAEAAEDDGSTKGTCVTSGPADKLDAAQSTSSAPAMATLQPAEAEALPSVPRKSQSLSHHTSEGTGKIKHKAKQQADTLAGSLQRSAEASGTAGAVTDPEQVSAAPTTATSDTVHQPVLVFEVEDPEGPLETPGEDIGQQFGRLQIKSAAELGLPPGQLSELASAQGDAPQPTLEQDLKVWKHHVGIPQHRGHSAGQNVAVAATVQERVAPEPDTSTTLPSEEALSDLEEAALQSDEDTAFQWLSEPPAGFGTQLSGFGQVYTLLDSLITGGTMQLLQGKRSTHSAALPRRSSLQAQAVLEGAIERVLGSVLKAMHVPALRSAIEQHLQHLAATFSYEKAIPHLQVADWQMLTLVLLKALSLQQLPALQEMFDGRRGAQNMGSCLAGLGYVHEELWSLLDLVMERQ</sequence>
<dbReference type="InterPro" id="IPR039693">
    <property type="entry name" value="Rtr1/RPAP2"/>
</dbReference>
<evidence type="ECO:0000313" key="16">
    <source>
        <dbReference type="Proteomes" id="UP001314263"/>
    </source>
</evidence>
<dbReference type="PANTHER" id="PTHR14732:SF0">
    <property type="entry name" value="RNA POLYMERASE II SUBUNIT B1 CTD PHOSPHATASE RPAP2-RELATED"/>
    <property type="match status" value="1"/>
</dbReference>
<feature type="compositionally biased region" description="Polar residues" evidence="13">
    <location>
        <begin position="370"/>
        <end position="380"/>
    </location>
</feature>
<dbReference type="GO" id="GO:0005634">
    <property type="term" value="C:nucleus"/>
    <property type="evidence" value="ECO:0007669"/>
    <property type="project" value="UniProtKB-SubCell"/>
</dbReference>
<dbReference type="Gene3D" id="1.25.40.820">
    <property type="match status" value="1"/>
</dbReference>
<feature type="compositionally biased region" description="Polar residues" evidence="13">
    <location>
        <begin position="202"/>
        <end position="225"/>
    </location>
</feature>
<evidence type="ECO:0000256" key="12">
    <source>
        <dbReference type="PROSITE-ProRule" id="PRU00812"/>
    </source>
</evidence>
<comment type="subcellular location">
    <subcellularLocation>
        <location evidence="1">Nucleus</location>
    </subcellularLocation>
</comment>
<evidence type="ECO:0000256" key="3">
    <source>
        <dbReference type="ARBA" id="ARBA00013081"/>
    </source>
</evidence>
<dbReference type="GO" id="GO:0008420">
    <property type="term" value="F:RNA polymerase II CTD heptapeptide repeat phosphatase activity"/>
    <property type="evidence" value="ECO:0007669"/>
    <property type="project" value="InterPro"/>
</dbReference>
<keyword evidence="6" id="KW-0378">Hydrolase</keyword>
<evidence type="ECO:0000259" key="14">
    <source>
        <dbReference type="PROSITE" id="PS51479"/>
    </source>
</evidence>
<dbReference type="EC" id="3.1.3.16" evidence="3"/>
<evidence type="ECO:0000256" key="1">
    <source>
        <dbReference type="ARBA" id="ARBA00004123"/>
    </source>
</evidence>
<proteinExistence type="inferred from homology"/>
<evidence type="ECO:0000256" key="4">
    <source>
        <dbReference type="ARBA" id="ARBA00022723"/>
    </source>
</evidence>
<dbReference type="InterPro" id="IPR007308">
    <property type="entry name" value="Rtr1/RPAP2_dom"/>
</dbReference>
<comment type="caution">
    <text evidence="15">The sequence shown here is derived from an EMBL/GenBank/DDBJ whole genome shotgun (WGS) entry which is preliminary data.</text>
</comment>
<dbReference type="EMBL" id="CAUYUE010000012">
    <property type="protein sequence ID" value="CAK0785616.1"/>
    <property type="molecule type" value="Genomic_DNA"/>
</dbReference>
<feature type="region of interest" description="Disordered" evidence="13">
    <location>
        <begin position="1"/>
        <end position="21"/>
    </location>
</feature>
<feature type="compositionally biased region" description="Polar residues" evidence="13">
    <location>
        <begin position="242"/>
        <end position="261"/>
    </location>
</feature>
<comment type="catalytic activity">
    <reaction evidence="11">
        <text>O-phospho-L-threonyl-[protein] + H2O = L-threonyl-[protein] + phosphate</text>
        <dbReference type="Rhea" id="RHEA:47004"/>
        <dbReference type="Rhea" id="RHEA-COMP:11060"/>
        <dbReference type="Rhea" id="RHEA-COMP:11605"/>
        <dbReference type="ChEBI" id="CHEBI:15377"/>
        <dbReference type="ChEBI" id="CHEBI:30013"/>
        <dbReference type="ChEBI" id="CHEBI:43474"/>
        <dbReference type="ChEBI" id="CHEBI:61977"/>
        <dbReference type="EC" id="3.1.3.16"/>
    </reaction>
</comment>
<dbReference type="GO" id="GO:0008270">
    <property type="term" value="F:zinc ion binding"/>
    <property type="evidence" value="ECO:0007669"/>
    <property type="project" value="UniProtKB-KW"/>
</dbReference>
<evidence type="ECO:0000256" key="7">
    <source>
        <dbReference type="ARBA" id="ARBA00022833"/>
    </source>
</evidence>
<evidence type="ECO:0000256" key="6">
    <source>
        <dbReference type="ARBA" id="ARBA00022801"/>
    </source>
</evidence>
<dbReference type="InterPro" id="IPR038534">
    <property type="entry name" value="Rtr1/RPAP2_sf"/>
</dbReference>
<accession>A0AAV1IFY8</accession>
<feature type="compositionally biased region" description="Polar residues" evidence="13">
    <location>
        <begin position="1"/>
        <end position="10"/>
    </location>
</feature>
<keyword evidence="7" id="KW-0862">Zinc</keyword>
<comment type="similarity">
    <text evidence="2 12">Belongs to the RPAP2 family.</text>
</comment>
<dbReference type="AlphaFoldDB" id="A0AAV1IFY8"/>
<evidence type="ECO:0000256" key="11">
    <source>
        <dbReference type="ARBA" id="ARBA00048336"/>
    </source>
</evidence>
<dbReference type="PROSITE" id="PS51479">
    <property type="entry name" value="ZF_RTR1"/>
    <property type="match status" value="1"/>
</dbReference>
<keyword evidence="8" id="KW-0904">Protein phosphatase</keyword>
<dbReference type="PANTHER" id="PTHR14732">
    <property type="entry name" value="RNA POLYMERASE II SUBUNIT B1 CTD PHOSPHATASE RPAP2-RELATED"/>
    <property type="match status" value="1"/>
</dbReference>
<protein>
    <recommendedName>
        <fullName evidence="3">protein-serine/threonine phosphatase</fullName>
        <ecNumber evidence="3">3.1.3.16</ecNumber>
    </recommendedName>
</protein>
<evidence type="ECO:0000256" key="2">
    <source>
        <dbReference type="ARBA" id="ARBA00005676"/>
    </source>
</evidence>
<dbReference type="Proteomes" id="UP001314263">
    <property type="component" value="Unassembled WGS sequence"/>
</dbReference>
<evidence type="ECO:0000313" key="15">
    <source>
        <dbReference type="EMBL" id="CAK0785616.1"/>
    </source>
</evidence>
<evidence type="ECO:0000256" key="13">
    <source>
        <dbReference type="SAM" id="MobiDB-lite"/>
    </source>
</evidence>
<feature type="domain" description="RTR1-type" evidence="14">
    <location>
        <begin position="50"/>
        <end position="136"/>
    </location>
</feature>
<evidence type="ECO:0000256" key="5">
    <source>
        <dbReference type="ARBA" id="ARBA00022771"/>
    </source>
</evidence>
<dbReference type="GO" id="GO:0005737">
    <property type="term" value="C:cytoplasm"/>
    <property type="evidence" value="ECO:0007669"/>
    <property type="project" value="TreeGrafter"/>
</dbReference>
<keyword evidence="9" id="KW-0539">Nucleus</keyword>
<evidence type="ECO:0000256" key="10">
    <source>
        <dbReference type="ARBA" id="ARBA00047761"/>
    </source>
</evidence>
<organism evidence="15 16">
    <name type="scientific">Coccomyxa viridis</name>
    <dbReference type="NCBI Taxonomy" id="1274662"/>
    <lineage>
        <taxon>Eukaryota</taxon>
        <taxon>Viridiplantae</taxon>
        <taxon>Chlorophyta</taxon>
        <taxon>core chlorophytes</taxon>
        <taxon>Trebouxiophyceae</taxon>
        <taxon>Trebouxiophyceae incertae sedis</taxon>
        <taxon>Coccomyxaceae</taxon>
        <taxon>Coccomyxa</taxon>
    </lineage>
</organism>
<dbReference type="GO" id="GO:0043175">
    <property type="term" value="F:RNA polymerase core enzyme binding"/>
    <property type="evidence" value="ECO:0007669"/>
    <property type="project" value="InterPro"/>
</dbReference>